<name>A0A0C2V9C6_9BACL</name>
<dbReference type="PATRIC" id="fig|220754.4.peg.3138"/>
<organism evidence="1 2">
    <name type="scientific">Jeotgalibacillus campisalis</name>
    <dbReference type="NCBI Taxonomy" id="220754"/>
    <lineage>
        <taxon>Bacteria</taxon>
        <taxon>Bacillati</taxon>
        <taxon>Bacillota</taxon>
        <taxon>Bacilli</taxon>
        <taxon>Bacillales</taxon>
        <taxon>Caryophanaceae</taxon>
        <taxon>Jeotgalibacillus</taxon>
    </lineage>
</organism>
<evidence type="ECO:0000313" key="2">
    <source>
        <dbReference type="Proteomes" id="UP000031972"/>
    </source>
</evidence>
<comment type="caution">
    <text evidence="1">The sequence shown here is derived from an EMBL/GenBank/DDBJ whole genome shotgun (WGS) entry which is preliminary data.</text>
</comment>
<evidence type="ECO:0008006" key="3">
    <source>
        <dbReference type="Google" id="ProtNLM"/>
    </source>
</evidence>
<dbReference type="RefSeq" id="WP_198134263.1">
    <property type="nucleotide sequence ID" value="NZ_JXRR01000018.1"/>
</dbReference>
<keyword evidence="2" id="KW-1185">Reference proteome</keyword>
<dbReference type="EMBL" id="JXRR01000018">
    <property type="protein sequence ID" value="KIL45542.1"/>
    <property type="molecule type" value="Genomic_DNA"/>
</dbReference>
<dbReference type="Proteomes" id="UP000031972">
    <property type="component" value="Unassembled WGS sequence"/>
</dbReference>
<evidence type="ECO:0000313" key="1">
    <source>
        <dbReference type="EMBL" id="KIL45542.1"/>
    </source>
</evidence>
<proteinExistence type="predicted"/>
<dbReference type="AlphaFoldDB" id="A0A0C2V9C6"/>
<gene>
    <name evidence="1" type="ORF">KR50_31240</name>
</gene>
<reference evidence="1 2" key="1">
    <citation type="submission" date="2015-01" db="EMBL/GenBank/DDBJ databases">
        <title>Jeotgalibacillus campisalis genome sequencing.</title>
        <authorList>
            <person name="Goh K.M."/>
            <person name="Chan K.-G."/>
            <person name="Yaakop A.S."/>
            <person name="Ee R."/>
            <person name="Gan H.M."/>
            <person name="Chan C.S."/>
        </authorList>
    </citation>
    <scope>NUCLEOTIDE SEQUENCE [LARGE SCALE GENOMIC DNA]</scope>
    <source>
        <strain evidence="1 2">SF-57</strain>
    </source>
</reference>
<protein>
    <recommendedName>
        <fullName evidence="3">Hydrolase</fullName>
    </recommendedName>
</protein>
<sequence length="127" mass="14554">MEEAKKTYYVSVARGEINRSGEYSPYEFVVDATDDQISELRYLFDQNNDIGFDSAVRAQTPYVQYHDDEPNRQQDSVLVKIYSYIHKIGDEAAVKHIESMGIVPATKEHPFIQVKGDHKSIQESPPE</sequence>
<accession>A0A0C2V9C6</accession>